<reference evidence="7 8" key="1">
    <citation type="journal article" date="2018" name="Gigascience">
        <title>Genomes of trombidid mites reveal novel predicted allergens and laterally-transferred genes associated with secondary metabolism.</title>
        <authorList>
            <person name="Dong X."/>
            <person name="Chaisiri K."/>
            <person name="Xia D."/>
            <person name="Armstrong S.D."/>
            <person name="Fang Y."/>
            <person name="Donnelly M.J."/>
            <person name="Kadowaki T."/>
            <person name="McGarry J.W."/>
            <person name="Darby A.C."/>
            <person name="Makepeace B.L."/>
        </authorList>
    </citation>
    <scope>NUCLEOTIDE SEQUENCE [LARGE SCALE GENOMIC DNA]</scope>
    <source>
        <strain evidence="7">UoL-UT</strain>
    </source>
</reference>
<dbReference type="PANTHER" id="PTHR24096:SF149">
    <property type="entry name" value="AMP-BINDING DOMAIN-CONTAINING PROTEIN-RELATED"/>
    <property type="match status" value="1"/>
</dbReference>
<keyword evidence="5" id="KW-0472">Membrane</keyword>
<evidence type="ECO:0000256" key="3">
    <source>
        <dbReference type="ARBA" id="ARBA00022598"/>
    </source>
</evidence>
<dbReference type="InterPro" id="IPR000873">
    <property type="entry name" value="AMP-dep_synth/lig_dom"/>
</dbReference>
<dbReference type="PANTHER" id="PTHR24096">
    <property type="entry name" value="LONG-CHAIN-FATTY-ACID--COA LIGASE"/>
    <property type="match status" value="1"/>
</dbReference>
<dbReference type="EMBL" id="NCKV01010145">
    <property type="protein sequence ID" value="RWS21984.1"/>
    <property type="molecule type" value="Genomic_DNA"/>
</dbReference>
<comment type="subcellular location">
    <subcellularLocation>
        <location evidence="1">Peroxisome</location>
    </subcellularLocation>
</comment>
<evidence type="ECO:0000259" key="6">
    <source>
        <dbReference type="Pfam" id="PF00501"/>
    </source>
</evidence>
<comment type="similarity">
    <text evidence="2">Belongs to the ATP-dependent AMP-binding enzyme family.</text>
</comment>
<evidence type="ECO:0000256" key="4">
    <source>
        <dbReference type="ARBA" id="ARBA00023140"/>
    </source>
</evidence>
<evidence type="ECO:0000256" key="1">
    <source>
        <dbReference type="ARBA" id="ARBA00004275"/>
    </source>
</evidence>
<feature type="non-terminal residue" evidence="7">
    <location>
        <position position="1"/>
    </location>
</feature>
<evidence type="ECO:0000256" key="5">
    <source>
        <dbReference type="SAM" id="Phobius"/>
    </source>
</evidence>
<dbReference type="Proteomes" id="UP000288716">
    <property type="component" value="Unassembled WGS sequence"/>
</dbReference>
<evidence type="ECO:0000313" key="7">
    <source>
        <dbReference type="EMBL" id="RWS21984.1"/>
    </source>
</evidence>
<dbReference type="VEuPathDB" id="VectorBase:LDEU010056"/>
<dbReference type="InterPro" id="IPR042099">
    <property type="entry name" value="ANL_N_sf"/>
</dbReference>
<name>A0A443S3D0_9ACAR</name>
<evidence type="ECO:0000256" key="2">
    <source>
        <dbReference type="ARBA" id="ARBA00006432"/>
    </source>
</evidence>
<proteinExistence type="inferred from homology"/>
<dbReference type="Pfam" id="PF00501">
    <property type="entry name" value="AMP-binding"/>
    <property type="match status" value="1"/>
</dbReference>
<dbReference type="AlphaFoldDB" id="A0A443S3D0"/>
<organism evidence="7 8">
    <name type="scientific">Leptotrombidium deliense</name>
    <dbReference type="NCBI Taxonomy" id="299467"/>
    <lineage>
        <taxon>Eukaryota</taxon>
        <taxon>Metazoa</taxon>
        <taxon>Ecdysozoa</taxon>
        <taxon>Arthropoda</taxon>
        <taxon>Chelicerata</taxon>
        <taxon>Arachnida</taxon>
        <taxon>Acari</taxon>
        <taxon>Acariformes</taxon>
        <taxon>Trombidiformes</taxon>
        <taxon>Prostigmata</taxon>
        <taxon>Anystina</taxon>
        <taxon>Parasitengona</taxon>
        <taxon>Trombiculoidea</taxon>
        <taxon>Trombiculidae</taxon>
        <taxon>Leptotrombidium</taxon>
    </lineage>
</organism>
<dbReference type="GO" id="GO:0005777">
    <property type="term" value="C:peroxisome"/>
    <property type="evidence" value="ECO:0007669"/>
    <property type="project" value="UniProtKB-SubCell"/>
</dbReference>
<gene>
    <name evidence="7" type="ORF">B4U80_14077</name>
</gene>
<feature type="domain" description="AMP-dependent synthetase/ligase" evidence="6">
    <location>
        <begin position="4"/>
        <end position="94"/>
    </location>
</feature>
<sequence>VDCDSGREWTALQIIDAIETLAVKFSESGIRKGDVVAFFCPNSDLHAISFCALLAIGGIYTGLIHKNPLRELNNVITTAGASYLICCQENIDISKQLISSTNVIKFTQVLNSLKKMFLKLSLNLNAIVFLSNDSKEAPFD</sequence>
<evidence type="ECO:0000313" key="8">
    <source>
        <dbReference type="Proteomes" id="UP000288716"/>
    </source>
</evidence>
<dbReference type="Gene3D" id="3.40.50.12780">
    <property type="entry name" value="N-terminal domain of ligase-like"/>
    <property type="match status" value="1"/>
</dbReference>
<dbReference type="SUPFAM" id="SSF56801">
    <property type="entry name" value="Acetyl-CoA synthetase-like"/>
    <property type="match status" value="1"/>
</dbReference>
<keyword evidence="5" id="KW-0812">Transmembrane</keyword>
<accession>A0A443S3D0</accession>
<comment type="caution">
    <text evidence="7">The sequence shown here is derived from an EMBL/GenBank/DDBJ whole genome shotgun (WGS) entry which is preliminary data.</text>
</comment>
<keyword evidence="3" id="KW-0436">Ligase</keyword>
<keyword evidence="8" id="KW-1185">Reference proteome</keyword>
<protein>
    <recommendedName>
        <fullName evidence="6">AMP-dependent synthetase/ligase domain-containing protein</fullName>
    </recommendedName>
</protein>
<dbReference type="GO" id="GO:0016405">
    <property type="term" value="F:CoA-ligase activity"/>
    <property type="evidence" value="ECO:0007669"/>
    <property type="project" value="TreeGrafter"/>
</dbReference>
<dbReference type="STRING" id="299467.A0A443S3D0"/>
<dbReference type="OrthoDB" id="5846073at2759"/>
<keyword evidence="5" id="KW-1133">Transmembrane helix</keyword>
<feature type="transmembrane region" description="Helical" evidence="5">
    <location>
        <begin position="45"/>
        <end position="64"/>
    </location>
</feature>
<keyword evidence="4" id="KW-0576">Peroxisome</keyword>